<dbReference type="Gene3D" id="2.30.260.10">
    <property type="entry name" value="putative xylanase like domain"/>
    <property type="match status" value="1"/>
</dbReference>
<evidence type="ECO:0000313" key="2">
    <source>
        <dbReference type="EMBL" id="BCA96713.1"/>
    </source>
</evidence>
<feature type="chain" id="PRO_5026109437" description="DUF1460 domain-containing protein" evidence="1">
    <location>
        <begin position="26"/>
        <end position="341"/>
    </location>
</feature>
<dbReference type="AlphaFoldDB" id="A0A6F8T909"/>
<organism evidence="2 3">
    <name type="scientific">Legionella antarctica</name>
    <dbReference type="NCBI Taxonomy" id="2708020"/>
    <lineage>
        <taxon>Bacteria</taxon>
        <taxon>Pseudomonadati</taxon>
        <taxon>Pseudomonadota</taxon>
        <taxon>Gammaproteobacteria</taxon>
        <taxon>Legionellales</taxon>
        <taxon>Legionellaceae</taxon>
        <taxon>Legionella</taxon>
    </lineage>
</organism>
<reference evidence="2" key="1">
    <citation type="journal article" date="2020" name="Microbiol. Resour. Announc.">
        <title>Complete Genome Sequence of Novel Psychrotolerant Legionella Strain TUM19329, Isolated from Antarctic Lake Sediment.</title>
        <authorList>
            <person name="Shimada S."/>
            <person name="Nakai R."/>
            <person name="Aoki K."/>
            <person name="Shimoeda N."/>
            <person name="Ohno G."/>
            <person name="Miyazaki Y."/>
            <person name="Kudoh S."/>
            <person name="Imura S."/>
            <person name="Watanabe K."/>
            <person name="Ishii Y."/>
            <person name="Tateda K."/>
        </authorList>
    </citation>
    <scope>NUCLEOTIDE SEQUENCE [LARGE SCALE GENOMIC DNA]</scope>
    <source>
        <strain evidence="2">TUM19329</strain>
    </source>
</reference>
<keyword evidence="3" id="KW-1185">Reference proteome</keyword>
<dbReference type="Proteomes" id="UP000502894">
    <property type="component" value="Chromosome"/>
</dbReference>
<dbReference type="EMBL" id="AP022839">
    <property type="protein sequence ID" value="BCA96713.1"/>
    <property type="molecule type" value="Genomic_DNA"/>
</dbReference>
<proteinExistence type="predicted"/>
<dbReference type="Gene3D" id="1.10.3670.10">
    <property type="entry name" value="Putative xylanase like domain"/>
    <property type="match status" value="1"/>
</dbReference>
<dbReference type="Gene3D" id="1.10.287.520">
    <property type="entry name" value="Helix hairpin bin"/>
    <property type="match status" value="1"/>
</dbReference>
<evidence type="ECO:0000256" key="1">
    <source>
        <dbReference type="SAM" id="SignalP"/>
    </source>
</evidence>
<gene>
    <name evidence="2" type="ORF">TUM19329_30740</name>
</gene>
<protein>
    <recommendedName>
        <fullName evidence="4">DUF1460 domain-containing protein</fullName>
    </recommendedName>
</protein>
<evidence type="ECO:0000313" key="3">
    <source>
        <dbReference type="Proteomes" id="UP000502894"/>
    </source>
</evidence>
<accession>A0A6F8T909</accession>
<name>A0A6F8T909_9GAMM</name>
<dbReference type="PROSITE" id="PS51257">
    <property type="entry name" value="PROKAR_LIPOPROTEIN"/>
    <property type="match status" value="1"/>
</dbReference>
<dbReference type="InterPro" id="IPR010846">
    <property type="entry name" value="AmiA-like"/>
</dbReference>
<feature type="signal peptide" evidence="1">
    <location>
        <begin position="1"/>
        <end position="25"/>
    </location>
</feature>
<sequence length="341" mass="38671">MKYTTAPLNYLFFIACFISSFFCHAVDSSALEEQATSTINELYHTLNSMPNTSMAERINWISNQFSGTVYELGSLGEGSKARYDQFPQYRVDAFDCDTYVNTVISLALANSVDSFKQCLKYTRYKDGRKAYINRNHFTSIDWNKNNQRRGVLKDITVSIKDQNNRSVALVSEALINKPDWYAHKTLSTVRLKNDNKIKQQELLNELKTKGSRLETMNSKIPYIPLTALFFKDDKPNLYLFSQIPHGAIIEIVRPNWDLRNLIGTSLDISHLGFAIRIQGQLFFRQASSQKGKVIDVPLIDYLKEAQSSPTIKGINVQVVVPTKPLADACSVGNEAELTKKL</sequence>
<dbReference type="SUPFAM" id="SSF54001">
    <property type="entry name" value="Cysteine proteinases"/>
    <property type="match status" value="1"/>
</dbReference>
<dbReference type="Pfam" id="PF07313">
    <property type="entry name" value="AmiA-like"/>
    <property type="match status" value="1"/>
</dbReference>
<keyword evidence="1" id="KW-0732">Signal</keyword>
<dbReference type="KEGG" id="lant:TUM19329_30740"/>
<dbReference type="InterPro" id="IPR038765">
    <property type="entry name" value="Papain-like_cys_pep_sf"/>
</dbReference>
<dbReference type="RefSeq" id="WP_173237954.1">
    <property type="nucleotide sequence ID" value="NZ_AP022839.1"/>
</dbReference>
<evidence type="ECO:0008006" key="4">
    <source>
        <dbReference type="Google" id="ProtNLM"/>
    </source>
</evidence>